<dbReference type="Gene3D" id="3.40.91.30">
    <property type="match status" value="1"/>
</dbReference>
<evidence type="ECO:0000313" key="2">
    <source>
        <dbReference type="EMBL" id="CAB4174540.1"/>
    </source>
</evidence>
<proteinExistence type="predicted"/>
<dbReference type="EMBL" id="LR797195">
    <property type="protein sequence ID" value="CAB4193067.1"/>
    <property type="molecule type" value="Genomic_DNA"/>
</dbReference>
<reference evidence="3" key="1">
    <citation type="submission" date="2020-05" db="EMBL/GenBank/DDBJ databases">
        <authorList>
            <person name="Chiriac C."/>
            <person name="Salcher M."/>
            <person name="Ghai R."/>
            <person name="Kavagutti S V."/>
        </authorList>
    </citation>
    <scope>NUCLEOTIDE SEQUENCE</scope>
</reference>
<protein>
    <submittedName>
        <fullName evidence="3">Uncharacterized protein</fullName>
    </submittedName>
</protein>
<organism evidence="3">
    <name type="scientific">uncultured Caudovirales phage</name>
    <dbReference type="NCBI Taxonomy" id="2100421"/>
    <lineage>
        <taxon>Viruses</taxon>
        <taxon>Duplodnaviria</taxon>
        <taxon>Heunggongvirae</taxon>
        <taxon>Uroviricota</taxon>
        <taxon>Caudoviricetes</taxon>
        <taxon>Peduoviridae</taxon>
        <taxon>Maltschvirus</taxon>
        <taxon>Maltschvirus maltsch</taxon>
    </lineage>
</organism>
<feature type="region of interest" description="Disordered" evidence="1">
    <location>
        <begin position="1"/>
        <end position="24"/>
    </location>
</feature>
<sequence>MRSNQEEINQRISKSLKGRGNSPIKKNCPSCKNEFEVSWSKRHQLSCSRKCSMTNRNLGSTRNETYRNNISHGLKQLYASGKKVYGGRTKWYEYGAYKVQGTYELRTCKILDKWKKEGLIKDWEYTNDRISYSYDGRQSTYLLDFKIYRFDETYYYLETKGYATDKDIFKWSETRKQGHELIIWFGSNITENE</sequence>
<evidence type="ECO:0000313" key="3">
    <source>
        <dbReference type="EMBL" id="CAB4193067.1"/>
    </source>
</evidence>
<gene>
    <name evidence="3" type="ORF">UFOVP1247_14</name>
    <name evidence="2" type="ORF">UFOVP970_54</name>
</gene>
<dbReference type="EMBL" id="LR796916">
    <property type="protein sequence ID" value="CAB4174540.1"/>
    <property type="molecule type" value="Genomic_DNA"/>
</dbReference>
<accession>A0A6J5RFQ1</accession>
<evidence type="ECO:0000256" key="1">
    <source>
        <dbReference type="SAM" id="MobiDB-lite"/>
    </source>
</evidence>
<name>A0A6J5RFQ1_9CAUD</name>